<dbReference type="Proteomes" id="UP000664203">
    <property type="component" value="Unassembled WGS sequence"/>
</dbReference>
<dbReference type="AlphaFoldDB" id="A0A8H3ENB4"/>
<sequence length="76" mass="8775">MSFWNRLLKSFPQTRNSLKAENLAAGLVEAVVSIGLLWGLQKWGLNPEEKEKTFKELHQPRTFSYNSNDDAPQELR</sequence>
<dbReference type="EMBL" id="CAJPDR010000030">
    <property type="protein sequence ID" value="CAF9908715.1"/>
    <property type="molecule type" value="Genomic_DNA"/>
</dbReference>
<reference evidence="2" key="1">
    <citation type="submission" date="2021-03" db="EMBL/GenBank/DDBJ databases">
        <authorList>
            <person name="Tagirdzhanova G."/>
        </authorList>
    </citation>
    <scope>NUCLEOTIDE SEQUENCE</scope>
</reference>
<accession>A0A8H3ENB4</accession>
<feature type="compositionally biased region" description="Polar residues" evidence="1">
    <location>
        <begin position="61"/>
        <end position="70"/>
    </location>
</feature>
<name>A0A8H3ENB4_9LECA</name>
<organism evidence="2 3">
    <name type="scientific">Alectoria fallacina</name>
    <dbReference type="NCBI Taxonomy" id="1903189"/>
    <lineage>
        <taxon>Eukaryota</taxon>
        <taxon>Fungi</taxon>
        <taxon>Dikarya</taxon>
        <taxon>Ascomycota</taxon>
        <taxon>Pezizomycotina</taxon>
        <taxon>Lecanoromycetes</taxon>
        <taxon>OSLEUM clade</taxon>
        <taxon>Lecanoromycetidae</taxon>
        <taxon>Lecanorales</taxon>
        <taxon>Lecanorineae</taxon>
        <taxon>Parmeliaceae</taxon>
        <taxon>Alectoria</taxon>
    </lineage>
</organism>
<evidence type="ECO:0000313" key="2">
    <source>
        <dbReference type="EMBL" id="CAF9908715.1"/>
    </source>
</evidence>
<proteinExistence type="predicted"/>
<evidence type="ECO:0000256" key="1">
    <source>
        <dbReference type="SAM" id="MobiDB-lite"/>
    </source>
</evidence>
<comment type="caution">
    <text evidence="2">The sequence shown here is derived from an EMBL/GenBank/DDBJ whole genome shotgun (WGS) entry which is preliminary data.</text>
</comment>
<keyword evidence="3" id="KW-1185">Reference proteome</keyword>
<dbReference type="OrthoDB" id="10481461at2759"/>
<protein>
    <submittedName>
        <fullName evidence="2">Uncharacterized protein</fullName>
    </submittedName>
</protein>
<gene>
    <name evidence="2" type="ORF">ALECFALPRED_004910</name>
</gene>
<evidence type="ECO:0000313" key="3">
    <source>
        <dbReference type="Proteomes" id="UP000664203"/>
    </source>
</evidence>
<feature type="region of interest" description="Disordered" evidence="1">
    <location>
        <begin position="56"/>
        <end position="76"/>
    </location>
</feature>